<comment type="similarity">
    <text evidence="1">Belongs to the virb1 family.</text>
</comment>
<evidence type="ECO:0000313" key="3">
    <source>
        <dbReference type="EMBL" id="SHJ89657.1"/>
    </source>
</evidence>
<protein>
    <submittedName>
        <fullName evidence="3">Transglycosylase SLT domain-containing protein</fullName>
    </submittedName>
</protein>
<keyword evidence="4" id="KW-1185">Reference proteome</keyword>
<name>A0A1H0GN57_9RHOB</name>
<accession>A0A1H0GN57</accession>
<dbReference type="AlphaFoldDB" id="A0A1H0GN57"/>
<dbReference type="SUPFAM" id="SSF53955">
    <property type="entry name" value="Lysozyme-like"/>
    <property type="match status" value="1"/>
</dbReference>
<feature type="domain" description="Transglycosylase SLT" evidence="2">
    <location>
        <begin position="110"/>
        <end position="201"/>
    </location>
</feature>
<evidence type="ECO:0000256" key="1">
    <source>
        <dbReference type="ARBA" id="ARBA00009387"/>
    </source>
</evidence>
<dbReference type="EMBL" id="FQZZ01000002">
    <property type="protein sequence ID" value="SHJ89657.1"/>
    <property type="molecule type" value="Genomic_DNA"/>
</dbReference>
<gene>
    <name evidence="3" type="ORF">SAMN05444142_102294</name>
</gene>
<dbReference type="Pfam" id="PF01464">
    <property type="entry name" value="SLT"/>
    <property type="match status" value="1"/>
</dbReference>
<evidence type="ECO:0000259" key="2">
    <source>
        <dbReference type="Pfam" id="PF01464"/>
    </source>
</evidence>
<proteinExistence type="inferred from homology"/>
<sequence>MIACAGGRTQGICGARLRLRSSGCLRRGYLRKGENRAVLCRYRAVFLCMAPEHAKRRGRDKREIGMHRRFFVLGFVALAGCGRRGRQRAHSPRHDMPLHPNETPELRALIVEYSDHYDVPVDLVQRVIVRESTHRPGARNGPYYGLMQILPQTARSMGFRGAPEDLLDAETNLKYAVKYLRGAWLVSDGDRDRAVMWYARGYYYEAKRRGMLRETGLRS</sequence>
<dbReference type="Proteomes" id="UP000324252">
    <property type="component" value="Unassembled WGS sequence"/>
</dbReference>
<dbReference type="Gene3D" id="1.10.530.10">
    <property type="match status" value="1"/>
</dbReference>
<dbReference type="InterPro" id="IPR008258">
    <property type="entry name" value="Transglycosylase_SLT_dom_1"/>
</dbReference>
<evidence type="ECO:0000313" key="4">
    <source>
        <dbReference type="Proteomes" id="UP000324252"/>
    </source>
</evidence>
<reference evidence="3 4" key="1">
    <citation type="submission" date="2016-11" db="EMBL/GenBank/DDBJ databases">
        <authorList>
            <person name="Varghese N."/>
            <person name="Submissions S."/>
        </authorList>
    </citation>
    <scope>NUCLEOTIDE SEQUENCE [LARGE SCALE GENOMIC DNA]</scope>
    <source>
        <strain evidence="3 4">DSM 29620</strain>
    </source>
</reference>
<dbReference type="InterPro" id="IPR023346">
    <property type="entry name" value="Lysozyme-like_dom_sf"/>
</dbReference>
<organism evidence="3 4">
    <name type="scientific">Lutimaribacter pacificus</name>
    <dbReference type="NCBI Taxonomy" id="391948"/>
    <lineage>
        <taxon>Bacteria</taxon>
        <taxon>Pseudomonadati</taxon>
        <taxon>Pseudomonadota</taxon>
        <taxon>Alphaproteobacteria</taxon>
        <taxon>Rhodobacterales</taxon>
        <taxon>Roseobacteraceae</taxon>
        <taxon>Lutimaribacter</taxon>
    </lineage>
</organism>